<dbReference type="InterPro" id="IPR040230">
    <property type="entry name" value="TIKI1/2-like"/>
</dbReference>
<evidence type="ECO:0008006" key="15">
    <source>
        <dbReference type="Google" id="ProtNLM"/>
    </source>
</evidence>
<keyword evidence="8" id="KW-0378">Hydrolase</keyword>
<accession>A0A1I1MUJ3</accession>
<dbReference type="InterPro" id="IPR002816">
    <property type="entry name" value="TraB/PrgY/GumN_fam"/>
</dbReference>
<organism evidence="13 14">
    <name type="scientific">Clostridium uliginosum</name>
    <dbReference type="NCBI Taxonomy" id="119641"/>
    <lineage>
        <taxon>Bacteria</taxon>
        <taxon>Bacillati</taxon>
        <taxon>Bacillota</taxon>
        <taxon>Clostridia</taxon>
        <taxon>Eubacteriales</taxon>
        <taxon>Clostridiaceae</taxon>
        <taxon>Clostridium</taxon>
    </lineage>
</organism>
<comment type="cofactor">
    <cofactor evidence="2">
        <name>Co(2+)</name>
        <dbReference type="ChEBI" id="CHEBI:48828"/>
    </cofactor>
</comment>
<keyword evidence="14" id="KW-1185">Reference proteome</keyword>
<dbReference type="PANTHER" id="PTHR31120">
    <property type="entry name" value="METALLOPROTEASE TIKI"/>
    <property type="match status" value="1"/>
</dbReference>
<evidence type="ECO:0000256" key="6">
    <source>
        <dbReference type="ARBA" id="ARBA00022723"/>
    </source>
</evidence>
<name>A0A1I1MUJ3_9CLOT</name>
<keyword evidence="6" id="KW-0479">Metal-binding</keyword>
<keyword evidence="7" id="KW-0732">Signal</keyword>
<proteinExistence type="predicted"/>
<evidence type="ECO:0000256" key="9">
    <source>
        <dbReference type="ARBA" id="ARBA00022989"/>
    </source>
</evidence>
<evidence type="ECO:0000256" key="7">
    <source>
        <dbReference type="ARBA" id="ARBA00022729"/>
    </source>
</evidence>
<keyword evidence="12" id="KW-0325">Glycoprotein</keyword>
<dbReference type="PANTHER" id="PTHR31120:SF6">
    <property type="entry name" value="METALLOPROTEASE TIKI HOMOLOG"/>
    <property type="match status" value="1"/>
</dbReference>
<dbReference type="STRING" id="119641.SAMN05421842_11249"/>
<keyword evidence="5" id="KW-0812">Transmembrane</keyword>
<evidence type="ECO:0000256" key="8">
    <source>
        <dbReference type="ARBA" id="ARBA00022801"/>
    </source>
</evidence>
<evidence type="ECO:0000256" key="3">
    <source>
        <dbReference type="ARBA" id="ARBA00004479"/>
    </source>
</evidence>
<keyword evidence="10" id="KW-0482">Metalloprotease</keyword>
<dbReference type="AlphaFoldDB" id="A0A1I1MUJ3"/>
<keyword evidence="11" id="KW-0472">Membrane</keyword>
<dbReference type="RefSeq" id="WP_090091220.1">
    <property type="nucleotide sequence ID" value="NZ_FOMG01000012.1"/>
</dbReference>
<evidence type="ECO:0000256" key="2">
    <source>
        <dbReference type="ARBA" id="ARBA00001941"/>
    </source>
</evidence>
<protein>
    <recommendedName>
        <fullName evidence="15">TraB family protein</fullName>
    </recommendedName>
</protein>
<dbReference type="OrthoDB" id="357294at2"/>
<dbReference type="GO" id="GO:0006508">
    <property type="term" value="P:proteolysis"/>
    <property type="evidence" value="ECO:0007669"/>
    <property type="project" value="UniProtKB-KW"/>
</dbReference>
<evidence type="ECO:0000256" key="1">
    <source>
        <dbReference type="ARBA" id="ARBA00001936"/>
    </source>
</evidence>
<dbReference type="EMBL" id="FOMG01000012">
    <property type="protein sequence ID" value="SFC88816.1"/>
    <property type="molecule type" value="Genomic_DNA"/>
</dbReference>
<comment type="subcellular location">
    <subcellularLocation>
        <location evidence="3">Membrane</location>
        <topology evidence="3">Single-pass type I membrane protein</topology>
    </subcellularLocation>
</comment>
<dbReference type="Pfam" id="PF01963">
    <property type="entry name" value="TraB_PrgY_gumN"/>
    <property type="match status" value="1"/>
</dbReference>
<dbReference type="GO" id="GO:0030178">
    <property type="term" value="P:negative regulation of Wnt signaling pathway"/>
    <property type="evidence" value="ECO:0007669"/>
    <property type="project" value="InterPro"/>
</dbReference>
<evidence type="ECO:0000256" key="11">
    <source>
        <dbReference type="ARBA" id="ARBA00023136"/>
    </source>
</evidence>
<dbReference type="GO" id="GO:0004222">
    <property type="term" value="F:metalloendopeptidase activity"/>
    <property type="evidence" value="ECO:0007669"/>
    <property type="project" value="TreeGrafter"/>
</dbReference>
<keyword evidence="4" id="KW-0645">Protease</keyword>
<evidence type="ECO:0000256" key="5">
    <source>
        <dbReference type="ARBA" id="ARBA00022692"/>
    </source>
</evidence>
<dbReference type="Proteomes" id="UP000199263">
    <property type="component" value="Unassembled WGS sequence"/>
</dbReference>
<sequence>MKRIGMKLIALVLLMTTIFLTPCGVLASEAISNEPTKGFIWEATKGDNSIYLVGTMHPAPNNVNFFNDKINNIIKETDGLATEIDLTDEKNIKELQDYVTNNFSLKNGEIKDLLVGDEEKILCNILLDYKLTYNDISKLNSNGLIMALCNQSYTLNEFTGPMFDLLLQQKYKELNKEVIGLESVKEQMGTLGTDMDSLKKYIDKYDRNLIKEESKYANELFEGYKNGDFNVAEQAIKKHQENIDSYKKLIVDRNIKMADKIEKLSKSSKKYVVAVGYLHYFGEDSIIKLLEKKGYTVKSLN</sequence>
<evidence type="ECO:0000256" key="10">
    <source>
        <dbReference type="ARBA" id="ARBA00023049"/>
    </source>
</evidence>
<comment type="cofactor">
    <cofactor evidence="1">
        <name>Mn(2+)</name>
        <dbReference type="ChEBI" id="CHEBI:29035"/>
    </cofactor>
</comment>
<evidence type="ECO:0000256" key="12">
    <source>
        <dbReference type="ARBA" id="ARBA00023180"/>
    </source>
</evidence>
<evidence type="ECO:0000256" key="4">
    <source>
        <dbReference type="ARBA" id="ARBA00022670"/>
    </source>
</evidence>
<gene>
    <name evidence="13" type="ORF">SAMN05421842_11249</name>
</gene>
<dbReference type="GO" id="GO:0046872">
    <property type="term" value="F:metal ion binding"/>
    <property type="evidence" value="ECO:0007669"/>
    <property type="project" value="UniProtKB-KW"/>
</dbReference>
<dbReference type="CDD" id="cd14789">
    <property type="entry name" value="Tiki"/>
    <property type="match status" value="1"/>
</dbReference>
<evidence type="ECO:0000313" key="14">
    <source>
        <dbReference type="Proteomes" id="UP000199263"/>
    </source>
</evidence>
<keyword evidence="9" id="KW-1133">Transmembrane helix</keyword>
<reference evidence="13 14" key="1">
    <citation type="submission" date="2016-10" db="EMBL/GenBank/DDBJ databases">
        <authorList>
            <person name="de Groot N.N."/>
        </authorList>
    </citation>
    <scope>NUCLEOTIDE SEQUENCE [LARGE SCALE GENOMIC DNA]</scope>
    <source>
        <strain evidence="13 14">DSM 12992</strain>
    </source>
</reference>
<evidence type="ECO:0000313" key="13">
    <source>
        <dbReference type="EMBL" id="SFC88816.1"/>
    </source>
</evidence>
<dbReference type="GO" id="GO:0016020">
    <property type="term" value="C:membrane"/>
    <property type="evidence" value="ECO:0007669"/>
    <property type="project" value="UniProtKB-SubCell"/>
</dbReference>